<sequence>DEVGCVDPDICKRVCGAVVGCSNIAYPKLVIELMPDGLRGLMIAVMMAALMSSLSSIFNSSSTLFVIDIWQRIRRKA</sequence>
<evidence type="ECO:0000256" key="5">
    <source>
        <dbReference type="ARBA" id="ARBA00023136"/>
    </source>
</evidence>
<dbReference type="AlphaFoldDB" id="A0A7L4FQP7"/>
<dbReference type="Pfam" id="PF00474">
    <property type="entry name" value="SSF"/>
    <property type="match status" value="1"/>
</dbReference>
<evidence type="ECO:0000256" key="2">
    <source>
        <dbReference type="ARBA" id="ARBA00006434"/>
    </source>
</evidence>
<dbReference type="Gene3D" id="1.20.1730.10">
    <property type="entry name" value="Sodium/glucose cotransporter"/>
    <property type="match status" value="1"/>
</dbReference>
<dbReference type="InterPro" id="IPR001734">
    <property type="entry name" value="Na/solute_symporter"/>
</dbReference>
<proteinExistence type="inferred from homology"/>
<accession>A0A7L4FQP7</accession>
<feature type="transmembrane region" description="Helical" evidence="7">
    <location>
        <begin position="41"/>
        <end position="67"/>
    </location>
</feature>
<feature type="non-terminal residue" evidence="8">
    <location>
        <position position="1"/>
    </location>
</feature>
<comment type="similarity">
    <text evidence="2 6">Belongs to the sodium:solute symporter (SSF) (TC 2.A.21) family.</text>
</comment>
<dbReference type="PANTHER" id="PTHR11819">
    <property type="entry name" value="SOLUTE CARRIER FAMILY 5"/>
    <property type="match status" value="1"/>
</dbReference>
<protein>
    <submittedName>
        <fullName evidence="8">SC5A9 protein</fullName>
    </submittedName>
</protein>
<keyword evidence="5 7" id="KW-0472">Membrane</keyword>
<evidence type="ECO:0000256" key="1">
    <source>
        <dbReference type="ARBA" id="ARBA00004141"/>
    </source>
</evidence>
<dbReference type="InterPro" id="IPR038377">
    <property type="entry name" value="Na/Glc_symporter_sf"/>
</dbReference>
<keyword evidence="4 7" id="KW-1133">Transmembrane helix</keyword>
<evidence type="ECO:0000256" key="4">
    <source>
        <dbReference type="ARBA" id="ARBA00022989"/>
    </source>
</evidence>
<evidence type="ECO:0000256" key="6">
    <source>
        <dbReference type="RuleBase" id="RU362091"/>
    </source>
</evidence>
<comment type="caution">
    <text evidence="8">The sequence shown here is derived from an EMBL/GenBank/DDBJ whole genome shotgun (WGS) entry which is preliminary data.</text>
</comment>
<dbReference type="PANTHER" id="PTHR11819:SF96">
    <property type="entry name" value="SODIUM_GLUCOSE COTRANSPORTER 4"/>
    <property type="match status" value="1"/>
</dbReference>
<evidence type="ECO:0000256" key="7">
    <source>
        <dbReference type="SAM" id="Phobius"/>
    </source>
</evidence>
<feature type="non-terminal residue" evidence="8">
    <location>
        <position position="77"/>
    </location>
</feature>
<evidence type="ECO:0000256" key="3">
    <source>
        <dbReference type="ARBA" id="ARBA00022692"/>
    </source>
</evidence>
<dbReference type="EMBL" id="VWYH01006203">
    <property type="protein sequence ID" value="NXW89148.1"/>
    <property type="molecule type" value="Genomic_DNA"/>
</dbReference>
<evidence type="ECO:0000313" key="8">
    <source>
        <dbReference type="EMBL" id="NXW89148.1"/>
    </source>
</evidence>
<dbReference type="Proteomes" id="UP000541332">
    <property type="component" value="Unassembled WGS sequence"/>
</dbReference>
<organism evidence="8 9">
    <name type="scientific">Pampusana beccarii</name>
    <name type="common">Western bronze ground-dove</name>
    <dbReference type="NCBI Taxonomy" id="2953425"/>
    <lineage>
        <taxon>Eukaryota</taxon>
        <taxon>Metazoa</taxon>
        <taxon>Chordata</taxon>
        <taxon>Craniata</taxon>
        <taxon>Vertebrata</taxon>
        <taxon>Euteleostomi</taxon>
        <taxon>Archelosauria</taxon>
        <taxon>Archosauria</taxon>
        <taxon>Dinosauria</taxon>
        <taxon>Saurischia</taxon>
        <taxon>Theropoda</taxon>
        <taxon>Coelurosauria</taxon>
        <taxon>Aves</taxon>
        <taxon>Neognathae</taxon>
        <taxon>Neoaves</taxon>
        <taxon>Columbimorphae</taxon>
        <taxon>Columbiformes</taxon>
        <taxon>Columbidae</taxon>
        <taxon>Pampusana</taxon>
    </lineage>
</organism>
<gene>
    <name evidence="8" type="primary">Slc5a9</name>
    <name evidence="8" type="ORF">ALOBEC_R14883</name>
</gene>
<keyword evidence="9" id="KW-1185">Reference proteome</keyword>
<reference evidence="8 9" key="1">
    <citation type="submission" date="2020-02" db="EMBL/GenBank/DDBJ databases">
        <title>Bird 10,000 Genomes (B10K) Project - Family phase.</title>
        <authorList>
            <person name="Zhang G."/>
        </authorList>
    </citation>
    <scope>NUCLEOTIDE SEQUENCE [LARGE SCALE GENOMIC DNA]</scope>
    <source>
        <strain evidence="8">B10K-DU-006-06</strain>
    </source>
</reference>
<keyword evidence="3 7" id="KW-0812">Transmembrane</keyword>
<dbReference type="GO" id="GO:0005412">
    <property type="term" value="F:D-glucose:sodium symporter activity"/>
    <property type="evidence" value="ECO:0007669"/>
    <property type="project" value="TreeGrafter"/>
</dbReference>
<dbReference type="PROSITE" id="PS50283">
    <property type="entry name" value="NA_SOLUT_SYMP_3"/>
    <property type="match status" value="1"/>
</dbReference>
<name>A0A7L4FQP7_9COLU</name>
<evidence type="ECO:0000313" key="9">
    <source>
        <dbReference type="Proteomes" id="UP000541332"/>
    </source>
</evidence>
<dbReference type="GO" id="GO:0005886">
    <property type="term" value="C:plasma membrane"/>
    <property type="evidence" value="ECO:0007669"/>
    <property type="project" value="TreeGrafter"/>
</dbReference>
<dbReference type="OrthoDB" id="6132759at2759"/>
<comment type="subcellular location">
    <subcellularLocation>
        <location evidence="1">Membrane</location>
        <topology evidence="1">Multi-pass membrane protein</topology>
    </subcellularLocation>
</comment>